<dbReference type="eggNOG" id="ENOG5031YMB">
    <property type="taxonomic scope" value="Bacteria"/>
</dbReference>
<sequence length="133" mass="14438">MTTTAHDIAATIHHKHGVTFDFAAEAVETYIAQVEDVDGRDIDREEILDDDAEFIITVFASAQRAGDFGIRQLDDVADAADAVDVAQATLDQAMADRDRAIRHALAHGARVTDVVAAAGVTRARIDQIRQGRR</sequence>
<name>A0A095Y5R1_9CORY</name>
<dbReference type="Proteomes" id="UP000029548">
    <property type="component" value="Unassembled WGS sequence"/>
</dbReference>
<proteinExistence type="predicted"/>
<dbReference type="RefSeq" id="WP_035121152.1">
    <property type="nucleotide sequence ID" value="NZ_JRNE01000040.1"/>
</dbReference>
<protein>
    <submittedName>
        <fullName evidence="1">Uncharacterized protein</fullName>
    </submittedName>
</protein>
<accession>A0A095Y5R1</accession>
<reference evidence="1 2" key="1">
    <citation type="submission" date="2014-07" db="EMBL/GenBank/DDBJ databases">
        <authorList>
            <person name="McCorrison J."/>
            <person name="Sanka R."/>
            <person name="Torralba M."/>
            <person name="Gillis M."/>
            <person name="Haft D.H."/>
            <person name="Methe B."/>
            <person name="Sutton G."/>
            <person name="Nelson K.E."/>
        </authorList>
    </citation>
    <scope>NUCLEOTIDE SEQUENCE [LARGE SCALE GENOMIC DNA]</scope>
    <source>
        <strain evidence="1 2">DNF00450</strain>
    </source>
</reference>
<dbReference type="EMBL" id="JRNE01000040">
    <property type="protein sequence ID" value="KGF17351.1"/>
    <property type="molecule type" value="Genomic_DNA"/>
</dbReference>
<organism evidence="1 2">
    <name type="scientific">Corynebacterium freneyi DNF00450</name>
    <dbReference type="NCBI Taxonomy" id="1287475"/>
    <lineage>
        <taxon>Bacteria</taxon>
        <taxon>Bacillati</taxon>
        <taxon>Actinomycetota</taxon>
        <taxon>Actinomycetes</taxon>
        <taxon>Mycobacteriales</taxon>
        <taxon>Corynebacteriaceae</taxon>
        <taxon>Corynebacterium</taxon>
    </lineage>
</organism>
<dbReference type="AlphaFoldDB" id="A0A095Y5R1"/>
<evidence type="ECO:0000313" key="1">
    <source>
        <dbReference type="EMBL" id="KGF17351.1"/>
    </source>
</evidence>
<gene>
    <name evidence="1" type="ORF">HMPREF1650_04060</name>
</gene>
<comment type="caution">
    <text evidence="1">The sequence shown here is derived from an EMBL/GenBank/DDBJ whole genome shotgun (WGS) entry which is preliminary data.</text>
</comment>
<evidence type="ECO:0000313" key="2">
    <source>
        <dbReference type="Proteomes" id="UP000029548"/>
    </source>
</evidence>